<dbReference type="Pfam" id="PF02769">
    <property type="entry name" value="AIRS_C"/>
    <property type="match status" value="2"/>
</dbReference>
<dbReference type="EMBL" id="DRQG01000021">
    <property type="protein sequence ID" value="HGY54505.1"/>
    <property type="molecule type" value="Genomic_DNA"/>
</dbReference>
<protein>
    <recommendedName>
        <fullName evidence="8">Phosphoribosylformylglycinamidine synthase subunit PurL</fullName>
        <shortName evidence="8">FGAM synthase</shortName>
        <ecNumber evidence="8">6.3.5.3</ecNumber>
    </recommendedName>
    <alternativeName>
        <fullName evidence="8">Formylglycinamide ribonucleotide amidotransferase subunit II</fullName>
        <shortName evidence="8">FGAR amidotransferase II</shortName>
        <shortName evidence="8">FGAR-AT II</shortName>
    </alternativeName>
    <alternativeName>
        <fullName evidence="8">Glutamine amidotransferase PurL</fullName>
    </alternativeName>
    <alternativeName>
        <fullName evidence="8">Phosphoribosylformylglycinamidine synthase subunit II</fullName>
    </alternativeName>
</protein>
<reference evidence="12" key="1">
    <citation type="journal article" date="2020" name="mSystems">
        <title>Genome- and Community-Level Interaction Insights into Carbon Utilization and Element Cycling Functions of Hydrothermarchaeota in Hydrothermal Sediment.</title>
        <authorList>
            <person name="Zhou Z."/>
            <person name="Liu Y."/>
            <person name="Xu W."/>
            <person name="Pan J."/>
            <person name="Luo Z.H."/>
            <person name="Li M."/>
        </authorList>
    </citation>
    <scope>NUCLEOTIDE SEQUENCE [LARGE SCALE GENOMIC DNA]</scope>
    <source>
        <strain evidence="12">HyVt-577</strain>
    </source>
</reference>
<dbReference type="InterPro" id="IPR041609">
    <property type="entry name" value="PurL_linker"/>
</dbReference>
<feature type="binding site" evidence="8">
    <location>
        <position position="842"/>
    </location>
    <ligand>
        <name>ATP</name>
        <dbReference type="ChEBI" id="CHEBI:30616"/>
    </ligand>
</feature>
<keyword evidence="3 8" id="KW-0479">Metal-binding</keyword>
<gene>
    <name evidence="8" type="primary">purL</name>
    <name evidence="12" type="ORF">ENK44_02260</name>
</gene>
<evidence type="ECO:0000256" key="8">
    <source>
        <dbReference type="HAMAP-Rule" id="MF_00420"/>
    </source>
</evidence>
<evidence type="ECO:0000256" key="3">
    <source>
        <dbReference type="ARBA" id="ARBA00022723"/>
    </source>
</evidence>
<keyword evidence="6 8" id="KW-0067">ATP-binding</keyword>
<feature type="binding site" evidence="8">
    <location>
        <position position="528"/>
    </location>
    <ligand>
        <name>substrate</name>
    </ligand>
</feature>
<feature type="binding site" evidence="8">
    <location>
        <position position="367"/>
    </location>
    <ligand>
        <name>ATP</name>
        <dbReference type="ChEBI" id="CHEBI:30616"/>
    </ligand>
</feature>
<dbReference type="InterPro" id="IPR010074">
    <property type="entry name" value="PRibForGlyAmidine_synth_PurL"/>
</dbReference>
<evidence type="ECO:0000256" key="4">
    <source>
        <dbReference type="ARBA" id="ARBA00022741"/>
    </source>
</evidence>
<name>A0A7V4TY05_CALAY</name>
<dbReference type="UniPathway" id="UPA00074">
    <property type="reaction ID" value="UER00128"/>
</dbReference>
<feature type="domain" description="PurM-like C-terminal" evidence="10">
    <location>
        <begin position="492"/>
        <end position="641"/>
    </location>
</feature>
<dbReference type="PANTHER" id="PTHR43555:SF1">
    <property type="entry name" value="PHOSPHORIBOSYLFORMYLGLYCINAMIDINE SYNTHASE SUBUNIT PURL"/>
    <property type="match status" value="1"/>
</dbReference>
<dbReference type="GO" id="GO:0004642">
    <property type="term" value="F:phosphoribosylformylglycinamidine synthase activity"/>
    <property type="evidence" value="ECO:0007669"/>
    <property type="project" value="UniProtKB-UniRule"/>
</dbReference>
<comment type="similarity">
    <text evidence="8">Belongs to the FGAMS family.</text>
</comment>
<dbReference type="PANTHER" id="PTHR43555">
    <property type="entry name" value="PHOSPHORIBOSYLFORMYLGLYCINAMIDINE SYNTHASE SUBUNIT PURL"/>
    <property type="match status" value="1"/>
</dbReference>
<feature type="active site" evidence="8">
    <location>
        <position position="295"/>
    </location>
</feature>
<feature type="binding site" evidence="8">
    <location>
        <position position="797"/>
    </location>
    <ligand>
        <name>ATP</name>
        <dbReference type="ChEBI" id="CHEBI:30616"/>
    </ligand>
</feature>
<feature type="binding site" evidence="8">
    <location>
        <position position="392"/>
    </location>
    <ligand>
        <name>substrate</name>
    </ligand>
</feature>
<feature type="binding site" evidence="8">
    <location>
        <position position="845"/>
    </location>
    <ligand>
        <name>substrate</name>
    </ligand>
</feature>
<feature type="binding site" evidence="8">
    <location>
        <position position="393"/>
    </location>
    <ligand>
        <name>Mg(2+)</name>
        <dbReference type="ChEBI" id="CHEBI:18420"/>
        <label>2</label>
    </ligand>
</feature>
<feature type="domain" description="PurM-like N-terminal" evidence="9">
    <location>
        <begin position="351"/>
        <end position="471"/>
    </location>
</feature>
<dbReference type="Pfam" id="PF00586">
    <property type="entry name" value="AIRS"/>
    <property type="match status" value="1"/>
</dbReference>
<dbReference type="Proteomes" id="UP000885779">
    <property type="component" value="Unassembled WGS sequence"/>
</dbReference>
<organism evidence="12">
    <name type="scientific">Caldithrix abyssi</name>
    <dbReference type="NCBI Taxonomy" id="187145"/>
    <lineage>
        <taxon>Bacteria</taxon>
        <taxon>Pseudomonadati</taxon>
        <taxon>Calditrichota</taxon>
        <taxon>Calditrichia</taxon>
        <taxon>Calditrichales</taxon>
        <taxon>Calditrichaceae</taxon>
        <taxon>Caldithrix</taxon>
    </lineage>
</organism>
<dbReference type="HAMAP" id="MF_00420">
    <property type="entry name" value="PurL_2"/>
    <property type="match status" value="1"/>
</dbReference>
<comment type="caution">
    <text evidence="8">Lacks conserved residue(s) required for the propagation of feature annotation.</text>
</comment>
<dbReference type="Gene3D" id="3.90.650.10">
    <property type="entry name" value="PurM-like C-terminal domain"/>
    <property type="match status" value="2"/>
</dbReference>
<evidence type="ECO:0000256" key="7">
    <source>
        <dbReference type="ARBA" id="ARBA00022842"/>
    </source>
</evidence>
<dbReference type="SUPFAM" id="SSF56042">
    <property type="entry name" value="PurM C-terminal domain-like"/>
    <property type="match status" value="2"/>
</dbReference>
<evidence type="ECO:0000259" key="9">
    <source>
        <dbReference type="Pfam" id="PF00586"/>
    </source>
</evidence>
<keyword evidence="5 8" id="KW-0658">Purine biosynthesis</keyword>
<evidence type="ECO:0000256" key="2">
    <source>
        <dbReference type="ARBA" id="ARBA00022598"/>
    </source>
</evidence>
<feature type="binding site" evidence="8">
    <location>
        <begin position="599"/>
        <end position="601"/>
    </location>
    <ligand>
        <name>substrate</name>
    </ligand>
</feature>
<keyword evidence="2 8" id="KW-0436">Ligase</keyword>
<dbReference type="GO" id="GO:0006189">
    <property type="term" value="P:'de novo' IMP biosynthetic process"/>
    <property type="evidence" value="ECO:0007669"/>
    <property type="project" value="UniProtKB-UniRule"/>
</dbReference>
<dbReference type="GO" id="GO:0005737">
    <property type="term" value="C:cytoplasm"/>
    <property type="evidence" value="ECO:0007669"/>
    <property type="project" value="UniProtKB-SubCell"/>
</dbReference>
<accession>A0A7V4TY05</accession>
<dbReference type="EC" id="6.3.5.3" evidence="8"/>
<keyword evidence="4 8" id="KW-0547">Nucleotide-binding</keyword>
<dbReference type="Gene3D" id="3.30.1330.10">
    <property type="entry name" value="PurM-like, N-terminal domain"/>
    <property type="match status" value="2"/>
</dbReference>
<evidence type="ECO:0000256" key="1">
    <source>
        <dbReference type="ARBA" id="ARBA00022490"/>
    </source>
</evidence>
<sequence length="1048" mass="116918">MRRWLLSTKIKITGPVSAARSLKNRLSDYKPGDTGLPGWNPVISEETTLRTQNIHHIQLVLKDRVFDVAGVRVREDARKYLHIETGGVKSAKIFALLDDLTPQQVHDFANLSLKDKILHDVFINELYTNPAYASYILISKLPGVTDDEGVSAQKAWCDLFNVPFDYSRQWIFAQEMYYIKNDLSAGDLQAIAEELLGNPLIHHFEYGRFEGTITYLPTVHIEAEISNKTVDIFVDDDALLRLSKDMLLALDLNEMQAIQKYYRDEKVRTQRREAGLPELPTEMEIEVLAQTWSEHCKHKEFNALITYKDLDTGEEKQIDSLFKTYIQASTRLVQKRLEEKGNNWLLKVFSDNAGVVRIDKERVFIWKVETHNSPSALDPYGGALTGIVGVNRDPLGTGVGGGKLLFNTDVLCFGPPQYEGELLPGQLHPRRIMSGVVKGIEDGGNKSGIPTVNGAIIFDDRYRGKPLVFCGTGAVMPSRYNGKPSWEKRIDPGDRIVMAGGRVGKDGIHGATFSSLEIDEHSPRSAVQIGSPITQKNLSDFMEKAVRAGLIKASTDNGAGGLSSSIGELATIPNGAVVLLDKVPLKYAGLQPWEIFVSESQERMTFVVEEDKMEALFALAADFEVELSDIGWFTDSGFLDVRYSGQKMGYLHLDFLHDGVPKKKMQAEWRRPRLSEPILPKAIDYNDMLRRLMGSLNICSRETVVRRYDHEVKGKSIVKPLMGAQGAAPQDAAVMRLGFDSYAGLAIANGIMPRYGDIDAYQMSAGSFDEAVRSIVAVGGRLPDPENEENIFWSVNDNFCVPDSLYHPQTNPDGKYKLAQLVRMNEALYDMAVFFNIPMTSGKDSMKNDFIREGVKISVPPTILYSMVAKMPDVRRAVTADFKQAGDLIYLVGQTYDELGASEFYHLLGELGANVPRVRKEDALRIYRKMNAAHEKSLLVSAHDLAEGGLAVALTEALFGDGTLGADININDDSLPPHVWLFSESHSRFVVSIDPQDREVFERLFGEDAVFLGEVRNNGLLTVRCSGKEVIRQKTTELLDVWRSGLEF</sequence>
<comment type="subcellular location">
    <subcellularLocation>
        <location evidence="8">Cytoplasm</location>
    </subcellularLocation>
</comment>
<feature type="binding site" evidence="8">
    <location>
        <position position="369"/>
    </location>
    <ligand>
        <name>Mg(2+)</name>
        <dbReference type="ChEBI" id="CHEBI:18420"/>
        <label>1</label>
    </ligand>
</feature>
<dbReference type="InterPro" id="IPR036921">
    <property type="entry name" value="PurM-like_N_sf"/>
</dbReference>
<dbReference type="CDD" id="cd02204">
    <property type="entry name" value="PurL_repeat2"/>
    <property type="match status" value="1"/>
</dbReference>
<dbReference type="Pfam" id="PF18072">
    <property type="entry name" value="FGAR-AT_linker"/>
    <property type="match status" value="1"/>
</dbReference>
<comment type="pathway">
    <text evidence="8">Purine metabolism; IMP biosynthesis via de novo pathway; 5-amino-1-(5-phospho-D-ribosyl)imidazole from N(2)-formyl-N(1)-(5-phospho-D-ribosyl)glycinamide: step 1/2.</text>
</comment>
<dbReference type="CDD" id="cd02203">
    <property type="entry name" value="PurL_repeat1"/>
    <property type="match status" value="1"/>
</dbReference>
<evidence type="ECO:0000259" key="11">
    <source>
        <dbReference type="Pfam" id="PF18072"/>
    </source>
</evidence>
<dbReference type="InterPro" id="IPR016188">
    <property type="entry name" value="PurM-like_N"/>
</dbReference>
<feature type="binding site" evidence="8">
    <location>
        <position position="556"/>
    </location>
    <ligand>
        <name>Mg(2+)</name>
        <dbReference type="ChEBI" id="CHEBI:18420"/>
        <label>2</label>
    </ligand>
</feature>
<feature type="domain" description="PurM-like C-terminal" evidence="10">
    <location>
        <begin position="884"/>
        <end position="1024"/>
    </location>
</feature>
<feature type="domain" description="Phosphoribosylformylglycinamidine synthase linker" evidence="11">
    <location>
        <begin position="242"/>
        <end position="299"/>
    </location>
</feature>
<dbReference type="SUPFAM" id="SSF55326">
    <property type="entry name" value="PurM N-terminal domain-like"/>
    <property type="match status" value="2"/>
</dbReference>
<evidence type="ECO:0000313" key="12">
    <source>
        <dbReference type="EMBL" id="HGY54505.1"/>
    </source>
</evidence>
<dbReference type="GO" id="GO:0000287">
    <property type="term" value="F:magnesium ion binding"/>
    <property type="evidence" value="ECO:0007669"/>
    <property type="project" value="UniProtKB-UniRule"/>
</dbReference>
<evidence type="ECO:0000256" key="5">
    <source>
        <dbReference type="ARBA" id="ARBA00022755"/>
    </source>
</evidence>
<comment type="subunit">
    <text evidence="8">Monomer. Part of the FGAM synthase complex composed of 1 PurL, 1 PurQ and 2 PurS subunits.</text>
</comment>
<proteinExistence type="inferred from homology"/>
<evidence type="ECO:0000259" key="10">
    <source>
        <dbReference type="Pfam" id="PF02769"/>
    </source>
</evidence>
<keyword evidence="7 8" id="KW-0460">Magnesium</keyword>
<keyword evidence="1 8" id="KW-0963">Cytoplasm</keyword>
<dbReference type="InterPro" id="IPR036676">
    <property type="entry name" value="PurM-like_C_sf"/>
</dbReference>
<comment type="catalytic activity">
    <reaction evidence="8">
        <text>N(2)-formyl-N(1)-(5-phospho-beta-D-ribosyl)glycinamide + L-glutamine + ATP + H2O = 2-formamido-N(1)-(5-O-phospho-beta-D-ribosyl)acetamidine + L-glutamate + ADP + phosphate + H(+)</text>
        <dbReference type="Rhea" id="RHEA:17129"/>
        <dbReference type="ChEBI" id="CHEBI:15377"/>
        <dbReference type="ChEBI" id="CHEBI:15378"/>
        <dbReference type="ChEBI" id="CHEBI:29985"/>
        <dbReference type="ChEBI" id="CHEBI:30616"/>
        <dbReference type="ChEBI" id="CHEBI:43474"/>
        <dbReference type="ChEBI" id="CHEBI:58359"/>
        <dbReference type="ChEBI" id="CHEBI:147286"/>
        <dbReference type="ChEBI" id="CHEBI:147287"/>
        <dbReference type="ChEBI" id="CHEBI:456216"/>
        <dbReference type="EC" id="6.3.5.3"/>
    </reaction>
</comment>
<dbReference type="InterPro" id="IPR010918">
    <property type="entry name" value="PurM-like_C_dom"/>
</dbReference>
<dbReference type="GO" id="GO:0005524">
    <property type="term" value="F:ATP binding"/>
    <property type="evidence" value="ECO:0007669"/>
    <property type="project" value="UniProtKB-UniRule"/>
</dbReference>
<evidence type="ECO:0000256" key="6">
    <source>
        <dbReference type="ARBA" id="ARBA00022840"/>
    </source>
</evidence>
<feature type="active site" description="Proton acceptor" evidence="8">
    <location>
        <position position="371"/>
    </location>
</feature>
<comment type="function">
    <text evidence="8">Part of the phosphoribosylformylglycinamidine synthase complex involved in the purines biosynthetic pathway. Catalyzes the ATP-dependent conversion of formylglycinamide ribonucleotide (FGAR) and glutamine to yield formylglycinamidine ribonucleotide (FGAM) and glutamate. The FGAM synthase complex is composed of three subunits. PurQ produces an ammonia molecule by converting glutamine to glutamate. PurL transfers the ammonia molecule to FGAR to form FGAM in an ATP-dependent manner. PurS interacts with PurQ and PurL and is thought to assist in the transfer of the ammonia molecule from PurQ to PurL.</text>
</comment>
<dbReference type="AlphaFoldDB" id="A0A7V4TY05"/>
<comment type="caution">
    <text evidence="12">The sequence shown here is derived from an EMBL/GenBank/DDBJ whole genome shotgun (WGS) entry which is preliminary data.</text>
</comment>